<accession>A0ABP1S0E0</accession>
<reference evidence="1 2" key="1">
    <citation type="submission" date="2024-08" db="EMBL/GenBank/DDBJ databases">
        <authorList>
            <person name="Cucini C."/>
            <person name="Frati F."/>
        </authorList>
    </citation>
    <scope>NUCLEOTIDE SEQUENCE [LARGE SCALE GENOMIC DNA]</scope>
</reference>
<keyword evidence="2" id="KW-1185">Reference proteome</keyword>
<dbReference type="Proteomes" id="UP001642540">
    <property type="component" value="Unassembled WGS sequence"/>
</dbReference>
<name>A0ABP1S0E0_9HEXA</name>
<dbReference type="EMBL" id="CAXLJM020000138">
    <property type="protein sequence ID" value="CAL8140550.1"/>
    <property type="molecule type" value="Genomic_DNA"/>
</dbReference>
<protein>
    <submittedName>
        <fullName evidence="1">Uncharacterized protein</fullName>
    </submittedName>
</protein>
<proteinExistence type="predicted"/>
<evidence type="ECO:0000313" key="2">
    <source>
        <dbReference type="Proteomes" id="UP001642540"/>
    </source>
</evidence>
<organism evidence="1 2">
    <name type="scientific">Orchesella dallaii</name>
    <dbReference type="NCBI Taxonomy" id="48710"/>
    <lineage>
        <taxon>Eukaryota</taxon>
        <taxon>Metazoa</taxon>
        <taxon>Ecdysozoa</taxon>
        <taxon>Arthropoda</taxon>
        <taxon>Hexapoda</taxon>
        <taxon>Collembola</taxon>
        <taxon>Entomobryomorpha</taxon>
        <taxon>Entomobryoidea</taxon>
        <taxon>Orchesellidae</taxon>
        <taxon>Orchesellinae</taxon>
        <taxon>Orchesella</taxon>
    </lineage>
</organism>
<sequence length="76" mass="8766">METGKGVVNSWKPSRFPDRHSRAYMKRFRRSCKPISLGTDGMYVIRPISVLKFLRGNIRGTMRALLSLRKTLAKNL</sequence>
<gene>
    <name evidence="1" type="ORF">ODALV1_LOCUS28328</name>
</gene>
<evidence type="ECO:0000313" key="1">
    <source>
        <dbReference type="EMBL" id="CAL8140550.1"/>
    </source>
</evidence>
<comment type="caution">
    <text evidence="1">The sequence shown here is derived from an EMBL/GenBank/DDBJ whole genome shotgun (WGS) entry which is preliminary data.</text>
</comment>